<dbReference type="SUPFAM" id="SSF55681">
    <property type="entry name" value="Class II aaRS and biotin synthetases"/>
    <property type="match status" value="1"/>
</dbReference>
<dbReference type="SUPFAM" id="SSF46589">
    <property type="entry name" value="tRNA-binding arm"/>
    <property type="match status" value="1"/>
</dbReference>
<comment type="catalytic activity">
    <reaction evidence="7">
        <text>tRNA(Ser) + L-serine + ATP = L-seryl-tRNA(Ser) + AMP + diphosphate + H(+)</text>
        <dbReference type="Rhea" id="RHEA:12292"/>
        <dbReference type="Rhea" id="RHEA-COMP:9669"/>
        <dbReference type="Rhea" id="RHEA-COMP:9703"/>
        <dbReference type="ChEBI" id="CHEBI:15378"/>
        <dbReference type="ChEBI" id="CHEBI:30616"/>
        <dbReference type="ChEBI" id="CHEBI:33019"/>
        <dbReference type="ChEBI" id="CHEBI:33384"/>
        <dbReference type="ChEBI" id="CHEBI:78442"/>
        <dbReference type="ChEBI" id="CHEBI:78533"/>
        <dbReference type="ChEBI" id="CHEBI:456215"/>
        <dbReference type="EC" id="6.1.1.11"/>
    </reaction>
</comment>
<organism evidence="9">
    <name type="scientific">marine metagenome</name>
    <dbReference type="NCBI Taxonomy" id="408172"/>
    <lineage>
        <taxon>unclassified sequences</taxon>
        <taxon>metagenomes</taxon>
        <taxon>ecological metagenomes</taxon>
    </lineage>
</organism>
<name>A0A382RMZ7_9ZZZZ</name>
<dbReference type="PANTHER" id="PTHR43697:SF1">
    <property type="entry name" value="SERINE--TRNA LIGASE"/>
    <property type="match status" value="1"/>
</dbReference>
<comment type="catalytic activity">
    <reaction evidence="6">
        <text>tRNA(Sec) + L-serine + ATP = L-seryl-tRNA(Sec) + AMP + diphosphate + H(+)</text>
        <dbReference type="Rhea" id="RHEA:42580"/>
        <dbReference type="Rhea" id="RHEA-COMP:9742"/>
        <dbReference type="Rhea" id="RHEA-COMP:10128"/>
        <dbReference type="ChEBI" id="CHEBI:15378"/>
        <dbReference type="ChEBI" id="CHEBI:30616"/>
        <dbReference type="ChEBI" id="CHEBI:33019"/>
        <dbReference type="ChEBI" id="CHEBI:33384"/>
        <dbReference type="ChEBI" id="CHEBI:78442"/>
        <dbReference type="ChEBI" id="CHEBI:78533"/>
        <dbReference type="ChEBI" id="CHEBI:456215"/>
        <dbReference type="EC" id="6.1.1.11"/>
    </reaction>
</comment>
<dbReference type="PANTHER" id="PTHR43697">
    <property type="entry name" value="SERYL-TRNA SYNTHETASE"/>
    <property type="match status" value="1"/>
</dbReference>
<evidence type="ECO:0000256" key="6">
    <source>
        <dbReference type="ARBA" id="ARBA00047929"/>
    </source>
</evidence>
<protein>
    <recommendedName>
        <fullName evidence="5">Seryl-tRNA(Ser/Sec) synthetase</fullName>
    </recommendedName>
</protein>
<dbReference type="InterPro" id="IPR015866">
    <property type="entry name" value="Ser-tRNA-synth_1_N"/>
</dbReference>
<keyword evidence="4" id="KW-0648">Protein biosynthesis</keyword>
<sequence length="190" mass="21823">MLDQNLFINDYEETKRRLARKKVPANQTEEILQAILDRKTFTGEVDGIRAEINEKSKQVGILFQQGKKDKADEIKSSVLKLKQILVHKEEEFKKIDEKRIQLLLRVPNLPDDDCPDGFSEDCNTVLRMEGYEKSDYEGREFKPHWEIGQELGIFDAERAAKLSGSMFALLKGDGARLHRALIQFALSINS</sequence>
<dbReference type="Gene3D" id="1.10.287.40">
    <property type="entry name" value="Serine-tRNA synthetase, tRNA binding domain"/>
    <property type="match status" value="1"/>
</dbReference>
<feature type="non-terminal residue" evidence="9">
    <location>
        <position position="190"/>
    </location>
</feature>
<evidence type="ECO:0000259" key="8">
    <source>
        <dbReference type="Pfam" id="PF02403"/>
    </source>
</evidence>
<evidence type="ECO:0000313" key="9">
    <source>
        <dbReference type="EMBL" id="SVC98457.1"/>
    </source>
</evidence>
<reference evidence="9" key="1">
    <citation type="submission" date="2018-05" db="EMBL/GenBank/DDBJ databases">
        <authorList>
            <person name="Lanie J.A."/>
            <person name="Ng W.-L."/>
            <person name="Kazmierczak K.M."/>
            <person name="Andrzejewski T.M."/>
            <person name="Davidsen T.M."/>
            <person name="Wayne K.J."/>
            <person name="Tettelin H."/>
            <person name="Glass J.I."/>
            <person name="Rusch D."/>
            <person name="Podicherti R."/>
            <person name="Tsui H.-C.T."/>
            <person name="Winkler M.E."/>
        </authorList>
    </citation>
    <scope>NUCLEOTIDE SEQUENCE</scope>
</reference>
<dbReference type="GO" id="GO:0006412">
    <property type="term" value="P:translation"/>
    <property type="evidence" value="ECO:0007669"/>
    <property type="project" value="UniProtKB-KW"/>
</dbReference>
<dbReference type="Pfam" id="PF02403">
    <property type="entry name" value="Seryl_tRNA_N"/>
    <property type="match status" value="1"/>
</dbReference>
<evidence type="ECO:0000256" key="2">
    <source>
        <dbReference type="ARBA" id="ARBA00010728"/>
    </source>
</evidence>
<dbReference type="GO" id="GO:0000166">
    <property type="term" value="F:nucleotide binding"/>
    <property type="evidence" value="ECO:0007669"/>
    <property type="project" value="InterPro"/>
</dbReference>
<proteinExistence type="inferred from homology"/>
<dbReference type="GO" id="GO:0004828">
    <property type="term" value="F:serine-tRNA ligase activity"/>
    <property type="evidence" value="ECO:0007669"/>
    <property type="project" value="UniProtKB-EC"/>
</dbReference>
<gene>
    <name evidence="9" type="ORF">METZ01_LOCUS351311</name>
</gene>
<feature type="non-terminal residue" evidence="9">
    <location>
        <position position="1"/>
    </location>
</feature>
<comment type="pathway">
    <text evidence="1">Aminoacyl-tRNA biosynthesis; selenocysteinyl-tRNA(Sec) biosynthesis; L-seryl-tRNA(Sec) from L-serine and tRNA(Sec): step 1/1.</text>
</comment>
<accession>A0A382RMZ7</accession>
<evidence type="ECO:0000256" key="3">
    <source>
        <dbReference type="ARBA" id="ARBA00022490"/>
    </source>
</evidence>
<dbReference type="EMBL" id="UINC01122566">
    <property type="protein sequence ID" value="SVC98457.1"/>
    <property type="molecule type" value="Genomic_DNA"/>
</dbReference>
<comment type="similarity">
    <text evidence="2">Belongs to the class-II aminoacyl-tRNA synthetase family. Type-1 seryl-tRNA synthetase subfamily.</text>
</comment>
<keyword evidence="3" id="KW-0963">Cytoplasm</keyword>
<evidence type="ECO:0000256" key="4">
    <source>
        <dbReference type="ARBA" id="ARBA00022917"/>
    </source>
</evidence>
<dbReference type="AlphaFoldDB" id="A0A382RMZ7"/>
<evidence type="ECO:0000256" key="7">
    <source>
        <dbReference type="ARBA" id="ARBA00048823"/>
    </source>
</evidence>
<dbReference type="InterPro" id="IPR042103">
    <property type="entry name" value="SerRS_1_N_sf"/>
</dbReference>
<dbReference type="InterPro" id="IPR045864">
    <property type="entry name" value="aa-tRNA-synth_II/BPL/LPL"/>
</dbReference>
<dbReference type="InterPro" id="IPR010978">
    <property type="entry name" value="tRNA-bd_arm"/>
</dbReference>
<evidence type="ECO:0000256" key="1">
    <source>
        <dbReference type="ARBA" id="ARBA00005045"/>
    </source>
</evidence>
<evidence type="ECO:0000256" key="5">
    <source>
        <dbReference type="ARBA" id="ARBA00033352"/>
    </source>
</evidence>
<dbReference type="Gene3D" id="3.30.930.10">
    <property type="entry name" value="Bira Bifunctional Protein, Domain 2"/>
    <property type="match status" value="1"/>
</dbReference>
<feature type="domain" description="Serine-tRNA synthetase type1 N-terminal" evidence="8">
    <location>
        <begin position="1"/>
        <end position="110"/>
    </location>
</feature>